<organism evidence="8 9">
    <name type="scientific">Capronia epimyces CBS 606.96</name>
    <dbReference type="NCBI Taxonomy" id="1182542"/>
    <lineage>
        <taxon>Eukaryota</taxon>
        <taxon>Fungi</taxon>
        <taxon>Dikarya</taxon>
        <taxon>Ascomycota</taxon>
        <taxon>Pezizomycotina</taxon>
        <taxon>Eurotiomycetes</taxon>
        <taxon>Chaetothyriomycetidae</taxon>
        <taxon>Chaetothyriales</taxon>
        <taxon>Herpotrichiellaceae</taxon>
        <taxon>Capronia</taxon>
    </lineage>
</organism>
<dbReference type="GO" id="GO:0005665">
    <property type="term" value="C:RNA polymerase II, core complex"/>
    <property type="evidence" value="ECO:0007669"/>
    <property type="project" value="InterPro"/>
</dbReference>
<dbReference type="Gene3D" id="3.30.1360.10">
    <property type="entry name" value="RNA polymerase, RBP11-like subunit"/>
    <property type="match status" value="1"/>
</dbReference>
<proteinExistence type="inferred from homology"/>
<feature type="region of interest" description="Disordered" evidence="6">
    <location>
        <begin position="1"/>
        <end position="103"/>
    </location>
</feature>
<dbReference type="GO" id="GO:0003899">
    <property type="term" value="F:DNA-directed RNA polymerase activity"/>
    <property type="evidence" value="ECO:0007669"/>
    <property type="project" value="InterPro"/>
</dbReference>
<feature type="domain" description="DNA-directed RNA polymerase RBP11-like dimerisation" evidence="7">
    <location>
        <begin position="200"/>
        <end position="271"/>
    </location>
</feature>
<accession>W9XP80</accession>
<dbReference type="InterPro" id="IPR022905">
    <property type="entry name" value="Rpo11-like"/>
</dbReference>
<dbReference type="EMBL" id="AMGY01000008">
    <property type="protein sequence ID" value="EXJ79140.1"/>
    <property type="molecule type" value="Genomic_DNA"/>
</dbReference>
<dbReference type="GO" id="GO:0046983">
    <property type="term" value="F:protein dimerization activity"/>
    <property type="evidence" value="ECO:0007669"/>
    <property type="project" value="InterPro"/>
</dbReference>
<comment type="subcellular location">
    <subcellularLocation>
        <location evidence="1">Nucleus</location>
    </subcellularLocation>
</comment>
<dbReference type="OrthoDB" id="10248581at2759"/>
<evidence type="ECO:0000256" key="3">
    <source>
        <dbReference type="ARBA" id="ARBA00023163"/>
    </source>
</evidence>
<dbReference type="PANTHER" id="PTHR13946:SF16">
    <property type="entry name" value="DNA-DIRECTED RNA POLYMERASE II SUBUNIT RPB11"/>
    <property type="match status" value="1"/>
</dbReference>
<feature type="compositionally biased region" description="Pro residues" evidence="6">
    <location>
        <begin position="55"/>
        <end position="67"/>
    </location>
</feature>
<dbReference type="HOGENOM" id="CLU_949947_0_0_1"/>
<name>W9XP80_9EURO</name>
<evidence type="ECO:0000256" key="2">
    <source>
        <dbReference type="ARBA" id="ARBA00022478"/>
    </source>
</evidence>
<keyword evidence="9" id="KW-1185">Reference proteome</keyword>
<feature type="region of interest" description="Disordered" evidence="6">
    <location>
        <begin position="118"/>
        <end position="155"/>
    </location>
</feature>
<evidence type="ECO:0000256" key="6">
    <source>
        <dbReference type="SAM" id="MobiDB-lite"/>
    </source>
</evidence>
<dbReference type="Proteomes" id="UP000019478">
    <property type="component" value="Unassembled WGS sequence"/>
</dbReference>
<dbReference type="RefSeq" id="XP_007736928.1">
    <property type="nucleotide sequence ID" value="XM_007738738.1"/>
</dbReference>
<dbReference type="GO" id="GO:0006366">
    <property type="term" value="P:transcription by RNA polymerase II"/>
    <property type="evidence" value="ECO:0007669"/>
    <property type="project" value="InterPro"/>
</dbReference>
<gene>
    <name evidence="8" type="ORF">A1O3_08641</name>
</gene>
<keyword evidence="2" id="KW-0240">DNA-directed RNA polymerase</keyword>
<dbReference type="AlphaFoldDB" id="W9XP80"/>
<dbReference type="CDD" id="cd06926">
    <property type="entry name" value="RNAP_II_RPB11"/>
    <property type="match status" value="1"/>
</dbReference>
<dbReference type="SUPFAM" id="SSF55257">
    <property type="entry name" value="RBP11-like subunits of RNA polymerase"/>
    <property type="match status" value="1"/>
</dbReference>
<keyword evidence="4" id="KW-0539">Nucleus</keyword>
<dbReference type="InterPro" id="IPR009025">
    <property type="entry name" value="RBP11-like_dimer"/>
</dbReference>
<sequence length="293" mass="32244">MAEPGESASVPHSTTPPGSPPKHLYYGLFMKGETRLSTTPPGSPPKRLFSVNGAIPPPPSTTPPSTPPRRFSSVQDIKGKARDDTLDPTTGNTTANGNDAEQTASEAALAQAINDLNVANDNNAPDISDDIPSPERRGRSTVNQWSQHPSHKPYQYEGKNATNHHKTAQSNIPDRTEAFLLGPDEKRVEPSIDTRTPNTMMFIYNKEDHTLGNLLVDKLLKNSHVRFAAYRVPHPLFARFELRIQTDGEITPKEALIAASSEIIRDYEILKINFTREYELRKMVGSAAQNNGA</sequence>
<protein>
    <recommendedName>
        <fullName evidence="7">DNA-directed RNA polymerase RBP11-like dimerisation domain-containing protein</fullName>
    </recommendedName>
</protein>
<dbReference type="STRING" id="1182542.W9XP80"/>
<dbReference type="Pfam" id="PF13656">
    <property type="entry name" value="RNA_pol_L_2"/>
    <property type="match status" value="1"/>
</dbReference>
<dbReference type="PANTHER" id="PTHR13946">
    <property type="entry name" value="DNA-DIRECTED RNA POLYMERASE I,II,III"/>
    <property type="match status" value="1"/>
</dbReference>
<dbReference type="InterPro" id="IPR036603">
    <property type="entry name" value="RBP11-like"/>
</dbReference>
<dbReference type="InterPro" id="IPR037685">
    <property type="entry name" value="RBP11"/>
</dbReference>
<reference evidence="8 9" key="1">
    <citation type="submission" date="2013-03" db="EMBL/GenBank/DDBJ databases">
        <title>The Genome Sequence of Capronia epimyces CBS 606.96.</title>
        <authorList>
            <consortium name="The Broad Institute Genomics Platform"/>
            <person name="Cuomo C."/>
            <person name="de Hoog S."/>
            <person name="Gorbushina A."/>
            <person name="Walker B."/>
            <person name="Young S.K."/>
            <person name="Zeng Q."/>
            <person name="Gargeya S."/>
            <person name="Fitzgerald M."/>
            <person name="Haas B."/>
            <person name="Abouelleil A."/>
            <person name="Allen A.W."/>
            <person name="Alvarado L."/>
            <person name="Arachchi H.M."/>
            <person name="Berlin A.M."/>
            <person name="Chapman S.B."/>
            <person name="Gainer-Dewar J."/>
            <person name="Goldberg J."/>
            <person name="Griggs A."/>
            <person name="Gujja S."/>
            <person name="Hansen M."/>
            <person name="Howarth C."/>
            <person name="Imamovic A."/>
            <person name="Ireland A."/>
            <person name="Larimer J."/>
            <person name="McCowan C."/>
            <person name="Murphy C."/>
            <person name="Pearson M."/>
            <person name="Poon T.W."/>
            <person name="Priest M."/>
            <person name="Roberts A."/>
            <person name="Saif S."/>
            <person name="Shea T."/>
            <person name="Sisk P."/>
            <person name="Sykes S."/>
            <person name="Wortman J."/>
            <person name="Nusbaum C."/>
            <person name="Birren B."/>
        </authorList>
    </citation>
    <scope>NUCLEOTIDE SEQUENCE [LARGE SCALE GENOMIC DNA]</scope>
    <source>
        <strain evidence="8 9">CBS 606.96</strain>
    </source>
</reference>
<feature type="compositionally biased region" description="Low complexity" evidence="6">
    <location>
        <begin position="89"/>
        <end position="98"/>
    </location>
</feature>
<evidence type="ECO:0000259" key="7">
    <source>
        <dbReference type="Pfam" id="PF13656"/>
    </source>
</evidence>
<comment type="caution">
    <text evidence="8">The sequence shown here is derived from an EMBL/GenBank/DDBJ whole genome shotgun (WGS) entry which is preliminary data.</text>
</comment>
<dbReference type="HAMAP" id="MF_00261">
    <property type="entry name" value="RNApol_arch_Rpo11"/>
    <property type="match status" value="1"/>
</dbReference>
<evidence type="ECO:0000256" key="1">
    <source>
        <dbReference type="ARBA" id="ARBA00004123"/>
    </source>
</evidence>
<evidence type="ECO:0000313" key="8">
    <source>
        <dbReference type="EMBL" id="EXJ79140.1"/>
    </source>
</evidence>
<dbReference type="GeneID" id="19172728"/>
<keyword evidence="3" id="KW-0804">Transcription</keyword>
<evidence type="ECO:0000313" key="9">
    <source>
        <dbReference type="Proteomes" id="UP000019478"/>
    </source>
</evidence>
<comment type="similarity">
    <text evidence="5">Belongs to the archaeal Rpo11/eukaryotic RPB11/RPC19 RNA polymerase subunit family.</text>
</comment>
<dbReference type="eggNOG" id="KOG4392">
    <property type="taxonomic scope" value="Eukaryota"/>
</dbReference>
<evidence type="ECO:0000256" key="4">
    <source>
        <dbReference type="ARBA" id="ARBA00023242"/>
    </source>
</evidence>
<evidence type="ECO:0000256" key="5">
    <source>
        <dbReference type="ARBA" id="ARBA00025751"/>
    </source>
</evidence>